<organism evidence="1 2">
    <name type="scientific">Gimesia chilikensis</name>
    <dbReference type="NCBI Taxonomy" id="2605989"/>
    <lineage>
        <taxon>Bacteria</taxon>
        <taxon>Pseudomonadati</taxon>
        <taxon>Planctomycetota</taxon>
        <taxon>Planctomycetia</taxon>
        <taxon>Planctomycetales</taxon>
        <taxon>Planctomycetaceae</taxon>
        <taxon>Gimesia</taxon>
    </lineage>
</organism>
<dbReference type="Proteomes" id="UP000320421">
    <property type="component" value="Chromosome"/>
</dbReference>
<proteinExistence type="predicted"/>
<protein>
    <submittedName>
        <fullName evidence="1">Uncharacterized protein</fullName>
    </submittedName>
</protein>
<dbReference type="AlphaFoldDB" id="A0A517PVP1"/>
<evidence type="ECO:0000313" key="1">
    <source>
        <dbReference type="EMBL" id="QDT23434.1"/>
    </source>
</evidence>
<keyword evidence="2" id="KW-1185">Reference proteome</keyword>
<sequence>MLSMCSDFRVSVLRSALKVLRNDLKCYETEGTGDECPGEKLEKSTAIQVVLSHLFGRFQCTHHPPRARSTIAPLYDSGRADQEESVQFLRQKFAGNRDVSLFEAGTWVYHIGAIRLEPTSVVKTTWLLKLAKINSCLAA</sequence>
<evidence type="ECO:0000313" key="2">
    <source>
        <dbReference type="Proteomes" id="UP000320421"/>
    </source>
</evidence>
<reference evidence="1 2" key="1">
    <citation type="submission" date="2019-02" db="EMBL/GenBank/DDBJ databases">
        <title>Deep-cultivation of Planctomycetes and their phenomic and genomic characterization uncovers novel biology.</title>
        <authorList>
            <person name="Wiegand S."/>
            <person name="Jogler M."/>
            <person name="Boedeker C."/>
            <person name="Pinto D."/>
            <person name="Vollmers J."/>
            <person name="Rivas-Marin E."/>
            <person name="Kohn T."/>
            <person name="Peeters S.H."/>
            <person name="Heuer A."/>
            <person name="Rast P."/>
            <person name="Oberbeckmann S."/>
            <person name="Bunk B."/>
            <person name="Jeske O."/>
            <person name="Meyerdierks A."/>
            <person name="Storesund J.E."/>
            <person name="Kallscheuer N."/>
            <person name="Luecker S."/>
            <person name="Lage O.M."/>
            <person name="Pohl T."/>
            <person name="Merkel B.J."/>
            <person name="Hornburger P."/>
            <person name="Mueller R.-W."/>
            <person name="Bruemmer F."/>
            <person name="Labrenz M."/>
            <person name="Spormann A.M."/>
            <person name="Op den Camp H."/>
            <person name="Overmann J."/>
            <person name="Amann R."/>
            <person name="Jetten M.S.M."/>
            <person name="Mascher T."/>
            <person name="Medema M.H."/>
            <person name="Devos D.P."/>
            <person name="Kaster A.-K."/>
            <person name="Ovreas L."/>
            <person name="Rohde M."/>
            <person name="Galperin M.Y."/>
            <person name="Jogler C."/>
        </authorList>
    </citation>
    <scope>NUCLEOTIDE SEQUENCE [LARGE SCALE GENOMIC DNA]</scope>
    <source>
        <strain evidence="1 2">HG66A1</strain>
    </source>
</reference>
<accession>A0A517PVP1</accession>
<name>A0A517PVP1_9PLAN</name>
<dbReference type="EMBL" id="CP036266">
    <property type="protein sequence ID" value="QDT23434.1"/>
    <property type="molecule type" value="Genomic_DNA"/>
</dbReference>
<gene>
    <name evidence="1" type="ORF">HG66A1_52510</name>
</gene>